<reference evidence="20 21" key="1">
    <citation type="submission" date="2024-04" db="EMBL/GenBank/DDBJ databases">
        <authorList>
            <person name="Rising A."/>
            <person name="Reimegard J."/>
            <person name="Sonavane S."/>
            <person name="Akerstrom W."/>
            <person name="Nylinder S."/>
            <person name="Hedman E."/>
            <person name="Kallberg Y."/>
        </authorList>
    </citation>
    <scope>NUCLEOTIDE SEQUENCE [LARGE SCALE GENOMIC DNA]</scope>
</reference>
<gene>
    <name evidence="20" type="ORF">LARSCL_LOCUS3776</name>
</gene>
<feature type="compositionally biased region" description="Basic and acidic residues" evidence="16">
    <location>
        <begin position="397"/>
        <end position="409"/>
    </location>
</feature>
<name>A0AAV1Z7Y1_9ARAC</name>
<dbReference type="InterPro" id="IPR000330">
    <property type="entry name" value="SNF2_N"/>
</dbReference>
<evidence type="ECO:0000256" key="1">
    <source>
        <dbReference type="ARBA" id="ARBA00004123"/>
    </source>
</evidence>
<dbReference type="GO" id="GO:0010468">
    <property type="term" value="P:regulation of gene expression"/>
    <property type="evidence" value="ECO:0007669"/>
    <property type="project" value="UniProtKB-ARBA"/>
</dbReference>
<dbReference type="InterPro" id="IPR014001">
    <property type="entry name" value="Helicase_ATP-bd"/>
</dbReference>
<dbReference type="InterPro" id="IPR001650">
    <property type="entry name" value="Helicase_C-like"/>
</dbReference>
<dbReference type="GO" id="GO:0008270">
    <property type="term" value="F:zinc ion binding"/>
    <property type="evidence" value="ECO:0007669"/>
    <property type="project" value="UniProtKB-KW"/>
</dbReference>
<protein>
    <recommendedName>
        <fullName evidence="15">ATP-dependent helicase ATRX</fullName>
    </recommendedName>
</protein>
<evidence type="ECO:0000256" key="12">
    <source>
        <dbReference type="ARBA" id="ARBA00022895"/>
    </source>
</evidence>
<feature type="compositionally biased region" description="Polar residues" evidence="16">
    <location>
        <begin position="1707"/>
        <end position="1732"/>
    </location>
</feature>
<dbReference type="PROSITE" id="PS51192">
    <property type="entry name" value="HELICASE_ATP_BIND_1"/>
    <property type="match status" value="1"/>
</dbReference>
<evidence type="ECO:0000256" key="7">
    <source>
        <dbReference type="ARBA" id="ARBA00022771"/>
    </source>
</evidence>
<feature type="domain" description="PHD-type" evidence="19">
    <location>
        <begin position="1"/>
        <end position="133"/>
    </location>
</feature>
<dbReference type="SMART" id="SM00490">
    <property type="entry name" value="HELICc"/>
    <property type="match status" value="1"/>
</dbReference>
<feature type="region of interest" description="Disordered" evidence="16">
    <location>
        <begin position="501"/>
        <end position="750"/>
    </location>
</feature>
<accession>A0AAV1Z7Y1</accession>
<feature type="domain" description="Helicase ATP-binding" evidence="17">
    <location>
        <begin position="819"/>
        <end position="1007"/>
    </location>
</feature>
<dbReference type="Proteomes" id="UP001497382">
    <property type="component" value="Unassembled WGS sequence"/>
</dbReference>
<dbReference type="Gene3D" id="3.30.40.10">
    <property type="entry name" value="Zinc/RING finger domain, C3HC4 (zinc finger)"/>
    <property type="match status" value="1"/>
</dbReference>
<dbReference type="GO" id="GO:0005524">
    <property type="term" value="F:ATP binding"/>
    <property type="evidence" value="ECO:0007669"/>
    <property type="project" value="UniProtKB-KW"/>
</dbReference>
<evidence type="ECO:0000256" key="6">
    <source>
        <dbReference type="ARBA" id="ARBA00022741"/>
    </source>
</evidence>
<sequence>MDIRGLVVRCTSCLHQINHHDLDKFKKHIRLGVIICSDCYDFYGTSEFSQDESGNYNYCAWCGNGGKLFLCDFCPNTFCSTCVRRNFGRAAVSEMTKEGWKCYCCDPSKLKHKVAFCDLILEYSKNVQRKRDKKTSSAEPNKNGIKNLPESHNLLLSAFDSVDDSCKSFHRRLEKLKNIGLSQSKSLKHIIAKFGEIVNSHRSELNHEIKSLSRQYISYIENQKKIEKSSESKTDDITEKTENKTGLDKIESKPDSEKIKSKPDSDNDADEIGDSLKADKSGDVEMEYLSDHKDESKANDEEAKINEDNYKAKLSLLSQAESSLSEIDDILAEAPLMDDSEEEHSKNSKIATEEKPSASTSDVRMSSDVNDANNEKEALLNGSDSDIAELFCSESDKTKKVSVNRKLDFDSSSPSSVPEDSESSIYLSSGGELERKPKNKENKSMKKTKTRKIVTKDDPKLKLRTSVLLKSCAHLLPDGETTIPLPASCILEDLDKEMKSLIKEPVKRDRRKHSDTQRKNKPKAIKKPKVSKNKDSGSSSSICLSSSEDEEVTKKKLFKANGDDPNALAKKKILSMASDESSFTDSSKEEEEEPKKKKKSGKSKTQSGSSDDFQPKKKKKFDKLLHKRILSDEDSDFEEGKKSGERKKTMKRKRLASDDSKSENKKLNSDETTSSDSDEDKQRKKKKRKRIKKAADTSSSDEDKKKDEEGASQNTPGKGRKNIKKILSKKDLAMETKEAQNLERERRKRVQERQKMYNVITDSTPDGAQVITRKMVLEIDPVSKEEIVQVHPDLIEKLKPHQVNGVKFMWECTIESLKQLETEKGSGCILAHCMGLGKTLQVITFLHTCLTNKHVNKYIKTALVICPYNTVLNWSKELDYWLQEVDGNILVHELTLAKDNYSRVDVLTYWQRDGGILIISYDLFRRLASAKIKGLKSKGKATIYSSLIDPGPDIVICDEGHVLKNVNSAISKACSTINTERRIVLTGTPLQNNLLEYHCMLSFVKPHLLGTPKEFRNRFVNPIMNGQYDDSTEYDVKRMKKRIHILHKILEGCVQRCDYAALTKFLPPKHEFVISVKLSEIQIKMYRWYLDNMSRAKTQVKIQGGTLFSDYNILRNLCTHPYIVRTSHERAEKRRLLKFDDEEEEEFINDESEETAGNSSTSDVDEVVRKYKTRSRQNNSDDDIEEEPLEAVKEKAWFDDFISDEDKYKLELSGKMVLLVDILKECEAIGDKVIVFSQSLLTFDLIEDLLSYLDEQSVTEEEESRDIRNTWRKNVDYFRMDGSTSAEFRKQYIDYFNDPANDRARLFLVSTKAGGLGTNLVGANRVIMLDASWNPSHDVQAIFRVYRFGQKKPVYIYRFLAQGTMEEKIYDRQVTKLSLSIRVVDEQQIDRHFNAAELAELYNFEPESLPNRPTPMVPRDNLLAEMLIKHKDWIVTYHEHDSLLQNETEEDLTEEERKAAWAEFENEREGRFVVEEQPLDETIKGFCREPDFNDAIYEGSVIPTAKSMIEAIISAFRKQYPSYSAAALRKKLQVAIFNLRALFQEKHVKTLRMKQEYVAKGSVPVAVNKYLEELNHIVSELSMHYENVTGLVKKDLEAAYKAQMAQKMANQFQQNAQFGNRPFNLNMPNQPPFNVNIAQMNQAAFAAGFPQFANVRMNIGGAAPNFKPGDTRWNPAQTQKFNEFCKQLAAQKAATVITPVSEPVITESETNEPTPSALSNNMHSTVEITEIE</sequence>
<evidence type="ECO:0000256" key="11">
    <source>
        <dbReference type="ARBA" id="ARBA00022840"/>
    </source>
</evidence>
<dbReference type="Gene3D" id="3.40.50.10810">
    <property type="entry name" value="Tandem AAA-ATPase domain"/>
    <property type="match status" value="1"/>
</dbReference>
<dbReference type="PROSITE" id="PS51194">
    <property type="entry name" value="HELICASE_CTER"/>
    <property type="match status" value="1"/>
</dbReference>
<feature type="compositionally biased region" description="Basic residues" evidence="16">
    <location>
        <begin position="519"/>
        <end position="531"/>
    </location>
</feature>
<evidence type="ECO:0000256" key="5">
    <source>
        <dbReference type="ARBA" id="ARBA00022723"/>
    </source>
</evidence>
<dbReference type="GO" id="GO:0004386">
    <property type="term" value="F:helicase activity"/>
    <property type="evidence" value="ECO:0007669"/>
    <property type="project" value="UniProtKB-KW"/>
</dbReference>
<keyword evidence="8" id="KW-0378">Hydrolase</keyword>
<dbReference type="PROSITE" id="PS51533">
    <property type="entry name" value="ADD"/>
    <property type="match status" value="1"/>
</dbReference>
<keyword evidence="12" id="KW-0779">Telomere</keyword>
<feature type="domain" description="Helicase C-terminal" evidence="18">
    <location>
        <begin position="1218"/>
        <end position="1397"/>
    </location>
</feature>
<dbReference type="InterPro" id="IPR013083">
    <property type="entry name" value="Znf_RING/FYVE/PHD"/>
</dbReference>
<dbReference type="SMART" id="SM00487">
    <property type="entry name" value="DEXDc"/>
    <property type="match status" value="1"/>
</dbReference>
<dbReference type="Pfam" id="PF00271">
    <property type="entry name" value="Helicase_C"/>
    <property type="match status" value="1"/>
</dbReference>
<evidence type="ECO:0000313" key="20">
    <source>
        <dbReference type="EMBL" id="CAL1267616.1"/>
    </source>
</evidence>
<feature type="compositionally biased region" description="Basic residues" evidence="16">
    <location>
        <begin position="718"/>
        <end position="727"/>
    </location>
</feature>
<keyword evidence="6" id="KW-0547">Nucleotide-binding</keyword>
<dbReference type="Pfam" id="PF00176">
    <property type="entry name" value="SNF2-rel_dom"/>
    <property type="match status" value="1"/>
</dbReference>
<evidence type="ECO:0000259" key="17">
    <source>
        <dbReference type="PROSITE" id="PS51192"/>
    </source>
</evidence>
<evidence type="ECO:0000256" key="13">
    <source>
        <dbReference type="ARBA" id="ARBA00023125"/>
    </source>
</evidence>
<feature type="compositionally biased region" description="Basic and acidic residues" evidence="16">
    <location>
        <begin position="343"/>
        <end position="356"/>
    </location>
</feature>
<evidence type="ECO:0000256" key="2">
    <source>
        <dbReference type="ARBA" id="ARBA00004574"/>
    </source>
</evidence>
<dbReference type="InterPro" id="IPR044574">
    <property type="entry name" value="ARIP4-like"/>
</dbReference>
<dbReference type="CDD" id="cd11726">
    <property type="entry name" value="ADDz_ATRX"/>
    <property type="match status" value="1"/>
</dbReference>
<dbReference type="InterPro" id="IPR025766">
    <property type="entry name" value="ADD"/>
</dbReference>
<evidence type="ECO:0000313" key="21">
    <source>
        <dbReference type="Proteomes" id="UP001497382"/>
    </source>
</evidence>
<evidence type="ECO:0000256" key="10">
    <source>
        <dbReference type="ARBA" id="ARBA00022833"/>
    </source>
</evidence>
<feature type="compositionally biased region" description="Basic and acidic residues" evidence="16">
    <location>
        <begin position="728"/>
        <end position="750"/>
    </location>
</feature>
<feature type="compositionally biased region" description="Basic and acidic residues" evidence="16">
    <location>
        <begin position="501"/>
        <end position="518"/>
    </location>
</feature>
<evidence type="ECO:0000256" key="4">
    <source>
        <dbReference type="ARBA" id="ARBA00022454"/>
    </source>
</evidence>
<feature type="compositionally biased region" description="Polar residues" evidence="16">
    <location>
        <begin position="357"/>
        <end position="372"/>
    </location>
</feature>
<dbReference type="InterPro" id="IPR027417">
    <property type="entry name" value="P-loop_NTPase"/>
</dbReference>
<feature type="region of interest" description="Disordered" evidence="16">
    <location>
        <begin position="1705"/>
        <end position="1732"/>
    </location>
</feature>
<feature type="compositionally biased region" description="Basic and acidic residues" evidence="16">
    <location>
        <begin position="655"/>
        <end position="669"/>
    </location>
</feature>
<dbReference type="InterPro" id="IPR041430">
    <property type="entry name" value="ADD_ATRX"/>
</dbReference>
<evidence type="ECO:0000256" key="8">
    <source>
        <dbReference type="ARBA" id="ARBA00022801"/>
    </source>
</evidence>
<feature type="compositionally biased region" description="Basic residues" evidence="16">
    <location>
        <begin position="616"/>
        <end position="628"/>
    </location>
</feature>
<feature type="compositionally biased region" description="Low complexity" evidence="16">
    <location>
        <begin position="603"/>
        <end position="612"/>
    </location>
</feature>
<dbReference type="GO" id="GO:0003677">
    <property type="term" value="F:DNA binding"/>
    <property type="evidence" value="ECO:0007669"/>
    <property type="project" value="UniProtKB-KW"/>
</dbReference>
<keyword evidence="7" id="KW-0863">Zinc-finger</keyword>
<keyword evidence="14" id="KW-0539">Nucleus</keyword>
<dbReference type="PANTHER" id="PTHR45797">
    <property type="entry name" value="RAD54-LIKE"/>
    <property type="match status" value="1"/>
</dbReference>
<dbReference type="InterPro" id="IPR011011">
    <property type="entry name" value="Znf_FYVE_PHD"/>
</dbReference>
<comment type="caution">
    <text evidence="20">The sequence shown here is derived from an EMBL/GenBank/DDBJ whole genome shotgun (WGS) entry which is preliminary data.</text>
</comment>
<dbReference type="GO" id="GO:0005634">
    <property type="term" value="C:nucleus"/>
    <property type="evidence" value="ECO:0007669"/>
    <property type="project" value="UniProtKB-SubCell"/>
</dbReference>
<evidence type="ECO:0000256" key="16">
    <source>
        <dbReference type="SAM" id="MobiDB-lite"/>
    </source>
</evidence>
<evidence type="ECO:0000259" key="19">
    <source>
        <dbReference type="PROSITE" id="PS51533"/>
    </source>
</evidence>
<feature type="compositionally biased region" description="Low complexity" evidence="16">
    <location>
        <begin position="536"/>
        <end position="546"/>
    </location>
</feature>
<evidence type="ECO:0000256" key="3">
    <source>
        <dbReference type="ARBA" id="ARBA00007025"/>
    </source>
</evidence>
<feature type="region of interest" description="Disordered" evidence="16">
    <location>
        <begin position="397"/>
        <end position="457"/>
    </location>
</feature>
<dbReference type="SUPFAM" id="SSF57903">
    <property type="entry name" value="FYVE/PHD zinc finger"/>
    <property type="match status" value="1"/>
</dbReference>
<keyword evidence="5" id="KW-0479">Metal-binding</keyword>
<feature type="region of interest" description="Disordered" evidence="16">
    <location>
        <begin position="1146"/>
        <end position="1165"/>
    </location>
</feature>
<keyword evidence="21" id="KW-1185">Reference proteome</keyword>
<keyword evidence="10" id="KW-0862">Zinc</keyword>
<dbReference type="Pfam" id="PF17981">
    <property type="entry name" value="ADD_ATRX"/>
    <property type="match status" value="1"/>
</dbReference>
<dbReference type="GO" id="GO:0000781">
    <property type="term" value="C:chromosome, telomeric region"/>
    <property type="evidence" value="ECO:0007669"/>
    <property type="project" value="UniProtKB-SubCell"/>
</dbReference>
<dbReference type="InterPro" id="IPR038718">
    <property type="entry name" value="SNF2-like_sf"/>
</dbReference>
<evidence type="ECO:0000256" key="9">
    <source>
        <dbReference type="ARBA" id="ARBA00022806"/>
    </source>
</evidence>
<dbReference type="InterPro" id="IPR049730">
    <property type="entry name" value="SNF2/RAD54-like_C"/>
</dbReference>
<proteinExistence type="inferred from homology"/>
<feature type="compositionally biased region" description="Basic and acidic residues" evidence="16">
    <location>
        <begin position="227"/>
        <end position="265"/>
    </location>
</feature>
<dbReference type="CDD" id="cd18793">
    <property type="entry name" value="SF2_C_SNF"/>
    <property type="match status" value="1"/>
</dbReference>
<comment type="similarity">
    <text evidence="3">Belongs to the SNF2/RAD54 helicase family.</text>
</comment>
<evidence type="ECO:0000259" key="18">
    <source>
        <dbReference type="PROSITE" id="PS51194"/>
    </source>
</evidence>
<dbReference type="Gene3D" id="3.40.50.300">
    <property type="entry name" value="P-loop containing nucleotide triphosphate hydrolases"/>
    <property type="match status" value="1"/>
</dbReference>
<feature type="compositionally biased region" description="Basic residues" evidence="16">
    <location>
        <begin position="683"/>
        <end position="692"/>
    </location>
</feature>
<feature type="region of interest" description="Disordered" evidence="16">
    <location>
        <begin position="227"/>
        <end position="283"/>
    </location>
</feature>
<comment type="subcellular location">
    <subcellularLocation>
        <location evidence="2">Chromosome</location>
        <location evidence="2">Telomere</location>
    </subcellularLocation>
    <subcellularLocation>
        <location evidence="1">Nucleus</location>
    </subcellularLocation>
</comment>
<dbReference type="SUPFAM" id="SSF52540">
    <property type="entry name" value="P-loop containing nucleoside triphosphate hydrolases"/>
    <property type="match status" value="2"/>
</dbReference>
<keyword evidence="9" id="KW-0347">Helicase</keyword>
<feature type="compositionally biased region" description="Basic and acidic residues" evidence="16">
    <location>
        <begin position="432"/>
        <end position="444"/>
    </location>
</feature>
<keyword evidence="13" id="KW-0238">DNA-binding</keyword>
<dbReference type="GO" id="GO:0016887">
    <property type="term" value="F:ATP hydrolysis activity"/>
    <property type="evidence" value="ECO:0007669"/>
    <property type="project" value="InterPro"/>
</dbReference>
<dbReference type="EMBL" id="CAXIEN010000029">
    <property type="protein sequence ID" value="CAL1267616.1"/>
    <property type="molecule type" value="Genomic_DNA"/>
</dbReference>
<feature type="compositionally biased region" description="Acidic residues" evidence="16">
    <location>
        <begin position="331"/>
        <end position="342"/>
    </location>
</feature>
<keyword evidence="11" id="KW-0067">ATP-binding</keyword>
<evidence type="ECO:0000256" key="15">
    <source>
        <dbReference type="ARBA" id="ARBA00031106"/>
    </source>
</evidence>
<feature type="compositionally biased region" description="Basic and acidic residues" evidence="16">
    <location>
        <begin position="638"/>
        <end position="647"/>
    </location>
</feature>
<organism evidence="20 21">
    <name type="scientific">Larinioides sclopetarius</name>
    <dbReference type="NCBI Taxonomy" id="280406"/>
    <lineage>
        <taxon>Eukaryota</taxon>
        <taxon>Metazoa</taxon>
        <taxon>Ecdysozoa</taxon>
        <taxon>Arthropoda</taxon>
        <taxon>Chelicerata</taxon>
        <taxon>Arachnida</taxon>
        <taxon>Araneae</taxon>
        <taxon>Araneomorphae</taxon>
        <taxon>Entelegynae</taxon>
        <taxon>Araneoidea</taxon>
        <taxon>Araneidae</taxon>
        <taxon>Larinioides</taxon>
    </lineage>
</organism>
<feature type="compositionally biased region" description="Basic and acidic residues" evidence="16">
    <location>
        <begin position="274"/>
        <end position="283"/>
    </location>
</feature>
<feature type="region of interest" description="Disordered" evidence="16">
    <location>
        <begin position="331"/>
        <end position="380"/>
    </location>
</feature>
<evidence type="ECO:0000256" key="14">
    <source>
        <dbReference type="ARBA" id="ARBA00023242"/>
    </source>
</evidence>
<dbReference type="PANTHER" id="PTHR45797:SF3">
    <property type="entry name" value="TRANSCRIPTIONAL REGULATOR ATRX HOMOLOG"/>
    <property type="match status" value="1"/>
</dbReference>
<keyword evidence="4" id="KW-0158">Chromosome</keyword>